<reference evidence="1 2" key="1">
    <citation type="submission" date="2019-08" db="EMBL/GenBank/DDBJ databases">
        <authorList>
            <person name="Alioto T."/>
            <person name="Alioto T."/>
            <person name="Gomez Garrido J."/>
        </authorList>
    </citation>
    <scope>NUCLEOTIDE SEQUENCE [LARGE SCALE GENOMIC DNA]</scope>
</reference>
<gene>
    <name evidence="1" type="ORF">CINCED_3A021245</name>
</gene>
<proteinExistence type="predicted"/>
<dbReference type="AlphaFoldDB" id="A0A5E4M5Z0"/>
<protein>
    <submittedName>
        <fullName evidence="1">Uncharacterized protein</fullName>
    </submittedName>
</protein>
<name>A0A5E4M5Z0_9HEMI</name>
<evidence type="ECO:0000313" key="2">
    <source>
        <dbReference type="Proteomes" id="UP000325440"/>
    </source>
</evidence>
<evidence type="ECO:0000313" key="1">
    <source>
        <dbReference type="EMBL" id="VVC25314.1"/>
    </source>
</evidence>
<keyword evidence="2" id="KW-1185">Reference proteome</keyword>
<sequence>MASFPQGSDLSPDLFKMFTDDIPDAVVATDAELKYLGITLDKIDMEFPFEGKNKISEWPTASFSSNS</sequence>
<organism evidence="1 2">
    <name type="scientific">Cinara cedri</name>
    <dbReference type="NCBI Taxonomy" id="506608"/>
    <lineage>
        <taxon>Eukaryota</taxon>
        <taxon>Metazoa</taxon>
        <taxon>Ecdysozoa</taxon>
        <taxon>Arthropoda</taxon>
        <taxon>Hexapoda</taxon>
        <taxon>Insecta</taxon>
        <taxon>Pterygota</taxon>
        <taxon>Neoptera</taxon>
        <taxon>Paraneoptera</taxon>
        <taxon>Hemiptera</taxon>
        <taxon>Sternorrhyncha</taxon>
        <taxon>Aphidomorpha</taxon>
        <taxon>Aphidoidea</taxon>
        <taxon>Aphididae</taxon>
        <taxon>Lachninae</taxon>
        <taxon>Cinara</taxon>
    </lineage>
</organism>
<dbReference type="EMBL" id="CABPRJ010000011">
    <property type="protein sequence ID" value="VVC25314.1"/>
    <property type="molecule type" value="Genomic_DNA"/>
</dbReference>
<dbReference type="Proteomes" id="UP000325440">
    <property type="component" value="Unassembled WGS sequence"/>
</dbReference>
<accession>A0A5E4M5Z0</accession>